<accession>A0AAN7RRV8</accession>
<dbReference type="EMBL" id="JAUNZN010000008">
    <property type="protein sequence ID" value="KAK4817624.1"/>
    <property type="molecule type" value="Genomic_DNA"/>
</dbReference>
<evidence type="ECO:0000313" key="1">
    <source>
        <dbReference type="EMBL" id="KAK4817624.1"/>
    </source>
</evidence>
<evidence type="ECO:0000313" key="2">
    <source>
        <dbReference type="Proteomes" id="UP001333110"/>
    </source>
</evidence>
<comment type="caution">
    <text evidence="1">The sequence shown here is derived from an EMBL/GenBank/DDBJ whole genome shotgun (WGS) entry which is preliminary data.</text>
</comment>
<feature type="non-terminal residue" evidence="1">
    <location>
        <position position="447"/>
    </location>
</feature>
<organism evidence="1 2">
    <name type="scientific">Mycteria americana</name>
    <name type="common">Wood stork</name>
    <dbReference type="NCBI Taxonomy" id="33587"/>
    <lineage>
        <taxon>Eukaryota</taxon>
        <taxon>Metazoa</taxon>
        <taxon>Chordata</taxon>
        <taxon>Craniata</taxon>
        <taxon>Vertebrata</taxon>
        <taxon>Euteleostomi</taxon>
        <taxon>Archelosauria</taxon>
        <taxon>Archosauria</taxon>
        <taxon>Dinosauria</taxon>
        <taxon>Saurischia</taxon>
        <taxon>Theropoda</taxon>
        <taxon>Coelurosauria</taxon>
        <taxon>Aves</taxon>
        <taxon>Neognathae</taxon>
        <taxon>Neoaves</taxon>
        <taxon>Aequornithes</taxon>
        <taxon>Ciconiiformes</taxon>
        <taxon>Ciconiidae</taxon>
        <taxon>Mycteria</taxon>
    </lineage>
</organism>
<dbReference type="AlphaFoldDB" id="A0AAN7RRV8"/>
<sequence length="447" mass="49694">MVRKPPDRRSWLPTNTPGYCCCYGLSKGLAGTEWQIKSFVLEKMEGRNWRSNPEPVPMLDHPFSKESFPNIQSKPLLTQLEAISSRPVTSYLGEETNTHLTTTSFQVVVESDKVSPQPPFLQAKQPQFPQLLLIRLLLQTLHQLRCPSLDTLQHLNVPLVVRGPKLNTAFEVRPHHPAGHTIPDTSQDAIGLLGHLGTLLAHIQLAVDQHPQVLFHWAAFQPLFPKPVALHGVVVTQVQDLALSFVEPHTIDLSPWIQPVQVPLAFLPSSRSTLPHNLVSSANLLRVHSIPLSRSLIKILNRTGPSTEPWGTPLVTGRQLDLTPFTTTLWARPSSQFFTQQRGQCSKSSKCSLALTRSSRSALTADVGNGHLMLSWRYSGTQTRPCRQIFNCSRTGSTHYIFSALRFFQGRGQDILLENVTHPLKGAATRIAKDLSAFPGAQHAARE</sequence>
<proteinExistence type="predicted"/>
<name>A0AAN7RRV8_MYCAM</name>
<reference evidence="1 2" key="1">
    <citation type="journal article" date="2023" name="J. Hered.">
        <title>Chromosome-level genome of the wood stork (Mycteria americana) provides insight into avian chromosome evolution.</title>
        <authorList>
            <person name="Flamio R. Jr."/>
            <person name="Ramstad K.M."/>
        </authorList>
    </citation>
    <scope>NUCLEOTIDE SEQUENCE [LARGE SCALE GENOMIC DNA]</scope>
    <source>
        <strain evidence="1">JAX WOST 10</strain>
    </source>
</reference>
<keyword evidence="2" id="KW-1185">Reference proteome</keyword>
<protein>
    <submittedName>
        <fullName evidence="1">Uncharacterized protein</fullName>
    </submittedName>
</protein>
<gene>
    <name evidence="1" type="ORF">QYF61_021527</name>
</gene>
<dbReference type="Proteomes" id="UP001333110">
    <property type="component" value="Unassembled WGS sequence"/>
</dbReference>